<dbReference type="GO" id="GO:0005886">
    <property type="term" value="C:plasma membrane"/>
    <property type="evidence" value="ECO:0007669"/>
    <property type="project" value="TreeGrafter"/>
</dbReference>
<protein>
    <recommendedName>
        <fullName evidence="3">DnaA protein</fullName>
    </recommendedName>
</protein>
<dbReference type="RefSeq" id="WP_076649276.1">
    <property type="nucleotide sequence ID" value="NZ_FTPS01000001.1"/>
</dbReference>
<keyword evidence="2" id="KW-1185">Reference proteome</keyword>
<dbReference type="PANTHER" id="PTHR30050">
    <property type="entry name" value="CHROMOSOMAL REPLICATION INITIATOR PROTEIN DNAA"/>
    <property type="match status" value="1"/>
</dbReference>
<dbReference type="GO" id="GO:0003688">
    <property type="term" value="F:DNA replication origin binding"/>
    <property type="evidence" value="ECO:0007669"/>
    <property type="project" value="TreeGrafter"/>
</dbReference>
<dbReference type="EMBL" id="FTPS01000001">
    <property type="protein sequence ID" value="SIT81964.1"/>
    <property type="molecule type" value="Genomic_DNA"/>
</dbReference>
<dbReference type="Proteomes" id="UP000192455">
    <property type="component" value="Unassembled WGS sequence"/>
</dbReference>
<name>A0A1R3WWC4_9RHOB</name>
<dbReference type="AlphaFoldDB" id="A0A1R3WWC4"/>
<dbReference type="InterPro" id="IPR027417">
    <property type="entry name" value="P-loop_NTPase"/>
</dbReference>
<dbReference type="STRING" id="515897.SAMN05421849_1588"/>
<dbReference type="GO" id="GO:0006270">
    <property type="term" value="P:DNA replication initiation"/>
    <property type="evidence" value="ECO:0007669"/>
    <property type="project" value="TreeGrafter"/>
</dbReference>
<dbReference type="Gene3D" id="3.40.50.300">
    <property type="entry name" value="P-loop containing nucleotide triphosphate hydrolases"/>
    <property type="match status" value="1"/>
</dbReference>
<dbReference type="PANTHER" id="PTHR30050:SF5">
    <property type="entry name" value="DNAA REGULATORY INACTIVATOR HDA"/>
    <property type="match status" value="1"/>
</dbReference>
<sequence>MPQQLPFDLPAKPALGRSDFFVSPANALAVAMIDRATGTDGGKLVLSGPAGSGKTHLAHVWAGPAAARIIAARDLAGQDIASLATGATVIEDAPEAAGDRAAEEALFHLHNLLLAGRQWLLVTGRGAPRDWGLVLPDLQSRLEAAPLAALMAPDDALLSAVLAKLFADRQITPRPDLIPYLVTRIDRSFAAAAEMVAALDRAALASGRPVGRALAVQLLGARPSGS</sequence>
<organism evidence="1 2">
    <name type="scientific">Pontibaca methylaminivorans</name>
    <dbReference type="NCBI Taxonomy" id="515897"/>
    <lineage>
        <taxon>Bacteria</taxon>
        <taxon>Pseudomonadati</taxon>
        <taxon>Pseudomonadota</taxon>
        <taxon>Alphaproteobacteria</taxon>
        <taxon>Rhodobacterales</taxon>
        <taxon>Roseobacteraceae</taxon>
        <taxon>Pontibaca</taxon>
    </lineage>
</organism>
<accession>A0A1R3WWC4</accession>
<evidence type="ECO:0000313" key="2">
    <source>
        <dbReference type="Proteomes" id="UP000192455"/>
    </source>
</evidence>
<dbReference type="Gene3D" id="1.10.8.60">
    <property type="match status" value="1"/>
</dbReference>
<evidence type="ECO:0008006" key="3">
    <source>
        <dbReference type="Google" id="ProtNLM"/>
    </source>
</evidence>
<dbReference type="SUPFAM" id="SSF52540">
    <property type="entry name" value="P-loop containing nucleoside triphosphate hydrolases"/>
    <property type="match status" value="1"/>
</dbReference>
<gene>
    <name evidence="1" type="ORF">SAMN05421849_1588</name>
</gene>
<reference evidence="1 2" key="1">
    <citation type="submission" date="2017-01" db="EMBL/GenBank/DDBJ databases">
        <authorList>
            <person name="Mah S.A."/>
            <person name="Swanson W.J."/>
            <person name="Moy G.W."/>
            <person name="Vacquier V.D."/>
        </authorList>
    </citation>
    <scope>NUCLEOTIDE SEQUENCE [LARGE SCALE GENOMIC DNA]</scope>
    <source>
        <strain evidence="1 2">DSM 21219</strain>
    </source>
</reference>
<evidence type="ECO:0000313" key="1">
    <source>
        <dbReference type="EMBL" id="SIT81964.1"/>
    </source>
</evidence>
<dbReference type="OrthoDB" id="7390113at2"/>
<proteinExistence type="predicted"/>